<keyword evidence="3" id="KW-1185">Reference proteome</keyword>
<dbReference type="Proteomes" id="UP000653644">
    <property type="component" value="Unassembled WGS sequence"/>
</dbReference>
<dbReference type="EMBL" id="BMVN01000054">
    <property type="protein sequence ID" value="GHA65284.1"/>
    <property type="molecule type" value="Genomic_DNA"/>
</dbReference>
<feature type="compositionally biased region" description="Basic and acidic residues" evidence="1">
    <location>
        <begin position="77"/>
        <end position="88"/>
    </location>
</feature>
<gene>
    <name evidence="2" type="ORF">GCM10010345_81530</name>
</gene>
<accession>A0ABQ3DDT7</accession>
<protein>
    <submittedName>
        <fullName evidence="2">Uncharacterized protein</fullName>
    </submittedName>
</protein>
<evidence type="ECO:0000313" key="3">
    <source>
        <dbReference type="Proteomes" id="UP000653644"/>
    </source>
</evidence>
<feature type="region of interest" description="Disordered" evidence="1">
    <location>
        <begin position="53"/>
        <end position="92"/>
    </location>
</feature>
<comment type="caution">
    <text evidence="2">The sequence shown here is derived from an EMBL/GenBank/DDBJ whole genome shotgun (WGS) entry which is preliminary data.</text>
</comment>
<reference evidence="3" key="1">
    <citation type="journal article" date="2019" name="Int. J. Syst. Evol. Microbiol.">
        <title>The Global Catalogue of Microorganisms (GCM) 10K type strain sequencing project: providing services to taxonomists for standard genome sequencing and annotation.</title>
        <authorList>
            <consortium name="The Broad Institute Genomics Platform"/>
            <consortium name="The Broad Institute Genome Sequencing Center for Infectious Disease"/>
            <person name="Wu L."/>
            <person name="Ma J."/>
        </authorList>
    </citation>
    <scope>NUCLEOTIDE SEQUENCE [LARGE SCALE GENOMIC DNA]</scope>
    <source>
        <strain evidence="3">JCM 4733</strain>
    </source>
</reference>
<evidence type="ECO:0000313" key="2">
    <source>
        <dbReference type="EMBL" id="GHA65284.1"/>
    </source>
</evidence>
<feature type="region of interest" description="Disordered" evidence="1">
    <location>
        <begin position="1"/>
        <end position="30"/>
    </location>
</feature>
<organism evidence="2 3">
    <name type="scientific">Streptomyces canarius</name>
    <dbReference type="NCBI Taxonomy" id="285453"/>
    <lineage>
        <taxon>Bacteria</taxon>
        <taxon>Bacillati</taxon>
        <taxon>Actinomycetota</taxon>
        <taxon>Actinomycetes</taxon>
        <taxon>Kitasatosporales</taxon>
        <taxon>Streptomycetaceae</taxon>
        <taxon>Streptomyces</taxon>
    </lineage>
</organism>
<sequence>MGEQGRQVGRGCRTGPCGELPMGPGRDERRVHRVPHLLVVLVEERAHAGVAVPGAGVRVGDPTAGSPRSSRASRRNAGWDRRSTERRSAARYSSCLPPKAAYRLDRLRPVAVTTSLFQET</sequence>
<evidence type="ECO:0000256" key="1">
    <source>
        <dbReference type="SAM" id="MobiDB-lite"/>
    </source>
</evidence>
<feature type="compositionally biased region" description="Low complexity" evidence="1">
    <location>
        <begin position="53"/>
        <end position="70"/>
    </location>
</feature>
<proteinExistence type="predicted"/>
<name>A0ABQ3DDT7_9ACTN</name>